<name>A0ABV3DRW8_9ACTN</name>
<feature type="compositionally biased region" description="Low complexity" evidence="1">
    <location>
        <begin position="30"/>
        <end position="59"/>
    </location>
</feature>
<evidence type="ECO:0000313" key="4">
    <source>
        <dbReference type="Proteomes" id="UP001551482"/>
    </source>
</evidence>
<protein>
    <submittedName>
        <fullName evidence="3">Uncharacterized protein</fullName>
    </submittedName>
</protein>
<feature type="compositionally biased region" description="Basic and acidic residues" evidence="1">
    <location>
        <begin position="280"/>
        <end position="289"/>
    </location>
</feature>
<comment type="caution">
    <text evidence="3">The sequence shown here is derived from an EMBL/GenBank/DDBJ whole genome shotgun (WGS) entry which is preliminary data.</text>
</comment>
<organism evidence="3 4">
    <name type="scientific">Streptodolium elevatio</name>
    <dbReference type="NCBI Taxonomy" id="3157996"/>
    <lineage>
        <taxon>Bacteria</taxon>
        <taxon>Bacillati</taxon>
        <taxon>Actinomycetota</taxon>
        <taxon>Actinomycetes</taxon>
        <taxon>Kitasatosporales</taxon>
        <taxon>Streptomycetaceae</taxon>
        <taxon>Streptodolium</taxon>
    </lineage>
</organism>
<dbReference type="Proteomes" id="UP001551482">
    <property type="component" value="Unassembled WGS sequence"/>
</dbReference>
<gene>
    <name evidence="3" type="ORF">AB0C36_33890</name>
</gene>
<sequence>MMIRPVPPVRPFARIALAVLAGAVLATGCASDSGKSSDSGAPQGGSQDSASSGGAAADPPGKPQDGDAPLAAPPGASESEKQEYALANAVAECMRKAGFTYVAYIAPAGPPQFQDGFERNYDAARAFREKYGFGAFSPAAFPGDPNVSVSATSEDPNTAAFEALPADRKPAYNIALFGNAERSKMPGGQLGGCSGEARKKVYGTQDEIKAKADAASEQARIARQNLNGDAELVRLAQAYATCLRGKGYPVATTSVTEIRNALRFEWFGKAAGLTPQPPEGRPESSEARLDPAVARPQLTKEIQAALADIDCGKDFRAAYFPKLDKSPGAEGLG</sequence>
<evidence type="ECO:0000313" key="3">
    <source>
        <dbReference type="EMBL" id="MEU8138478.1"/>
    </source>
</evidence>
<keyword evidence="4" id="KW-1185">Reference proteome</keyword>
<dbReference type="PROSITE" id="PS51257">
    <property type="entry name" value="PROKAR_LIPOPROTEIN"/>
    <property type="match status" value="1"/>
</dbReference>
<evidence type="ECO:0000256" key="1">
    <source>
        <dbReference type="SAM" id="MobiDB-lite"/>
    </source>
</evidence>
<feature type="compositionally biased region" description="Low complexity" evidence="1">
    <location>
        <begin position="66"/>
        <end position="76"/>
    </location>
</feature>
<dbReference type="RefSeq" id="WP_358361920.1">
    <property type="nucleotide sequence ID" value="NZ_JBEZFP010000125.1"/>
</dbReference>
<feature type="region of interest" description="Disordered" evidence="1">
    <location>
        <begin position="30"/>
        <end position="79"/>
    </location>
</feature>
<feature type="signal peptide" evidence="2">
    <location>
        <begin position="1"/>
        <end position="26"/>
    </location>
</feature>
<keyword evidence="2" id="KW-0732">Signal</keyword>
<reference evidence="3 4" key="1">
    <citation type="submission" date="2024-06" db="EMBL/GenBank/DDBJ databases">
        <title>The Natural Products Discovery Center: Release of the First 8490 Sequenced Strains for Exploring Actinobacteria Biosynthetic Diversity.</title>
        <authorList>
            <person name="Kalkreuter E."/>
            <person name="Kautsar S.A."/>
            <person name="Yang D."/>
            <person name="Bader C.D."/>
            <person name="Teijaro C.N."/>
            <person name="Fluegel L."/>
            <person name="Davis C.M."/>
            <person name="Simpson J.R."/>
            <person name="Lauterbach L."/>
            <person name="Steele A.D."/>
            <person name="Gui C."/>
            <person name="Meng S."/>
            <person name="Li G."/>
            <person name="Viehrig K."/>
            <person name="Ye F."/>
            <person name="Su P."/>
            <person name="Kiefer A.F."/>
            <person name="Nichols A."/>
            <person name="Cepeda A.J."/>
            <person name="Yan W."/>
            <person name="Fan B."/>
            <person name="Jiang Y."/>
            <person name="Adhikari A."/>
            <person name="Zheng C.-J."/>
            <person name="Schuster L."/>
            <person name="Cowan T.M."/>
            <person name="Smanski M.J."/>
            <person name="Chevrette M.G."/>
            <person name="De Carvalho L.P.S."/>
            <person name="Shen B."/>
        </authorList>
    </citation>
    <scope>NUCLEOTIDE SEQUENCE [LARGE SCALE GENOMIC DNA]</scope>
    <source>
        <strain evidence="3 4">NPDC048946</strain>
    </source>
</reference>
<feature type="chain" id="PRO_5045807749" evidence="2">
    <location>
        <begin position="27"/>
        <end position="333"/>
    </location>
</feature>
<accession>A0ABV3DRW8</accession>
<feature type="region of interest" description="Disordered" evidence="1">
    <location>
        <begin position="272"/>
        <end position="292"/>
    </location>
</feature>
<evidence type="ECO:0000256" key="2">
    <source>
        <dbReference type="SAM" id="SignalP"/>
    </source>
</evidence>
<dbReference type="EMBL" id="JBEZFP010000125">
    <property type="protein sequence ID" value="MEU8138478.1"/>
    <property type="molecule type" value="Genomic_DNA"/>
</dbReference>
<proteinExistence type="predicted"/>